<evidence type="ECO:0000313" key="2">
    <source>
        <dbReference type="Proteomes" id="UP000310406"/>
    </source>
</evidence>
<proteinExistence type="predicted"/>
<dbReference type="Proteomes" id="UP000310406">
    <property type="component" value="Unassembled WGS sequence"/>
</dbReference>
<keyword evidence="2" id="KW-1185">Reference proteome</keyword>
<dbReference type="AlphaFoldDB" id="A0A4S8RSC8"/>
<comment type="caution">
    <text evidence="1">The sequence shown here is derived from an EMBL/GenBank/DDBJ whole genome shotgun (WGS) entry which is preliminary data.</text>
</comment>
<accession>A0A4S8RSC8</accession>
<dbReference type="EMBL" id="SNTZ01000023">
    <property type="protein sequence ID" value="THV56794.1"/>
    <property type="molecule type" value="Genomic_DNA"/>
</dbReference>
<evidence type="ECO:0000313" key="1">
    <source>
        <dbReference type="EMBL" id="THV56794.1"/>
    </source>
</evidence>
<gene>
    <name evidence="1" type="ORF">EZV76_16700</name>
</gene>
<name>A0A4S8RSC8_9FLAO</name>
<protein>
    <submittedName>
        <fullName evidence="1">Uncharacterized protein</fullName>
    </submittedName>
</protein>
<reference evidence="1 2" key="1">
    <citation type="submission" date="2019-03" db="EMBL/GenBank/DDBJ databases">
        <title>Muricauda SCR12 sp.nov, a marine bacterium isolated from Pacific Ocean:the Okinawa trough.</title>
        <authorList>
            <person name="Liu L."/>
        </authorList>
    </citation>
    <scope>NUCLEOTIDE SEQUENCE [LARGE SCALE GENOMIC DNA]</scope>
    <source>
        <strain evidence="1 2">SCR12</strain>
    </source>
</reference>
<sequence>MEIDERIDNKSDLIANHNNDYDSYIDLLKEKDSMVKNGMADTFSIQKEYYLKRLQESYLKSHAINYKDLVNLFHSYFQRNKDYVQDPKFQSIWKAMENLTTMSFNTIALGGAPIAEGEKTIFKQRLRENLDEFKSKHKLLFPLIYPIGITVFYTPPVRNAIDLDNLARLIIPALIELFDPPPTVENSIEIGKILPGLKDLTKTNQRLPKNAITNYQIVNRPRKMDSPEAGKIDLFITDGMDFHYNLWNQIDDINEYVE</sequence>
<dbReference type="RefSeq" id="WP_136567673.1">
    <property type="nucleotide sequence ID" value="NZ_SNTZ01000023.1"/>
</dbReference>
<organism evidence="1 2">
    <name type="scientific">Flagellimonas alvinocaridis</name>
    <dbReference type="NCBI Taxonomy" id="2530200"/>
    <lineage>
        <taxon>Bacteria</taxon>
        <taxon>Pseudomonadati</taxon>
        <taxon>Bacteroidota</taxon>
        <taxon>Flavobacteriia</taxon>
        <taxon>Flavobacteriales</taxon>
        <taxon>Flavobacteriaceae</taxon>
        <taxon>Flagellimonas</taxon>
    </lineage>
</organism>
<dbReference type="OrthoDB" id="10005420at2"/>